<comment type="cofactor">
    <cofactor evidence="1">
        <name>[4Fe-4S] cluster</name>
        <dbReference type="ChEBI" id="CHEBI:49883"/>
    </cofactor>
</comment>
<evidence type="ECO:0000256" key="5">
    <source>
        <dbReference type="ARBA" id="ARBA00023004"/>
    </source>
</evidence>
<dbReference type="CDD" id="cd01335">
    <property type="entry name" value="Radical_SAM"/>
    <property type="match status" value="1"/>
</dbReference>
<keyword evidence="4" id="KW-0479">Metal-binding</keyword>
<dbReference type="InterPro" id="IPR050377">
    <property type="entry name" value="Radical_SAM_PqqE_MftC-like"/>
</dbReference>
<evidence type="ECO:0000256" key="3">
    <source>
        <dbReference type="ARBA" id="ARBA00022691"/>
    </source>
</evidence>
<dbReference type="InterPro" id="IPR023885">
    <property type="entry name" value="4Fe4S-binding_SPASM_dom"/>
</dbReference>
<evidence type="ECO:0000256" key="6">
    <source>
        <dbReference type="ARBA" id="ARBA00023014"/>
    </source>
</evidence>
<dbReference type="Pfam" id="PF04055">
    <property type="entry name" value="Radical_SAM"/>
    <property type="match status" value="1"/>
</dbReference>
<evidence type="ECO:0000256" key="2">
    <source>
        <dbReference type="ARBA" id="ARBA00022485"/>
    </source>
</evidence>
<dbReference type="InterPro" id="IPR058240">
    <property type="entry name" value="rSAM_sf"/>
</dbReference>
<dbReference type="Proteomes" id="UP000521676">
    <property type="component" value="Unassembled WGS sequence"/>
</dbReference>
<evidence type="ECO:0000256" key="4">
    <source>
        <dbReference type="ARBA" id="ARBA00022723"/>
    </source>
</evidence>
<dbReference type="GO" id="GO:0051539">
    <property type="term" value="F:4 iron, 4 sulfur cluster binding"/>
    <property type="evidence" value="ECO:0007669"/>
    <property type="project" value="UniProtKB-KW"/>
</dbReference>
<dbReference type="SFLD" id="SFLDG01067">
    <property type="entry name" value="SPASM/twitch_domain_containing"/>
    <property type="match status" value="1"/>
</dbReference>
<evidence type="ECO:0000313" key="8">
    <source>
        <dbReference type="EMBL" id="NWJ46703.1"/>
    </source>
</evidence>
<comment type="caution">
    <text evidence="8">The sequence shown here is derived from an EMBL/GenBank/DDBJ whole genome shotgun (WGS) entry which is preliminary data.</text>
</comment>
<dbReference type="CDD" id="cd21123">
    <property type="entry name" value="SPASM_MftC-like"/>
    <property type="match status" value="1"/>
</dbReference>
<keyword evidence="2" id="KW-0004">4Fe-4S</keyword>
<dbReference type="SMART" id="SM00729">
    <property type="entry name" value="Elp3"/>
    <property type="match status" value="1"/>
</dbReference>
<dbReference type="PROSITE" id="PS51918">
    <property type="entry name" value="RADICAL_SAM"/>
    <property type="match status" value="1"/>
</dbReference>
<dbReference type="RefSeq" id="WP_341469870.1">
    <property type="nucleotide sequence ID" value="NZ_CP128399.1"/>
</dbReference>
<dbReference type="SFLD" id="SFLDG01386">
    <property type="entry name" value="main_SPASM_domain-containing"/>
    <property type="match status" value="1"/>
</dbReference>
<dbReference type="PIRSF" id="PIRSF037420">
    <property type="entry name" value="PQQ_syn_pqqE"/>
    <property type="match status" value="1"/>
</dbReference>
<dbReference type="InterPro" id="IPR017200">
    <property type="entry name" value="PqqE-like"/>
</dbReference>
<dbReference type="GO" id="GO:0046872">
    <property type="term" value="F:metal ion binding"/>
    <property type="evidence" value="ECO:0007669"/>
    <property type="project" value="UniProtKB-KW"/>
</dbReference>
<dbReference type="EMBL" id="JACATZ010000001">
    <property type="protein sequence ID" value="NWJ46703.1"/>
    <property type="molecule type" value="Genomic_DNA"/>
</dbReference>
<keyword evidence="5" id="KW-0408">Iron</keyword>
<reference evidence="8 9" key="1">
    <citation type="submission" date="2020-06" db="EMBL/GenBank/DDBJ databases">
        <title>Anoxygenic phototrophic Chloroflexota member uses a Type I reaction center.</title>
        <authorList>
            <person name="Tsuji J.M."/>
            <person name="Shaw N.A."/>
            <person name="Nagashima S."/>
            <person name="Venkiteswaran J."/>
            <person name="Schiff S.L."/>
            <person name="Hanada S."/>
            <person name="Tank M."/>
            <person name="Neufeld J.D."/>
        </authorList>
    </citation>
    <scope>NUCLEOTIDE SEQUENCE [LARGE SCALE GENOMIC DNA]</scope>
    <source>
        <strain evidence="8">L227-S17</strain>
    </source>
</reference>
<organism evidence="8 9">
    <name type="scientific">Candidatus Chlorohelix allophototropha</name>
    <dbReference type="NCBI Taxonomy" id="3003348"/>
    <lineage>
        <taxon>Bacteria</taxon>
        <taxon>Bacillati</taxon>
        <taxon>Chloroflexota</taxon>
        <taxon>Chloroflexia</taxon>
        <taxon>Candidatus Chloroheliales</taxon>
        <taxon>Candidatus Chloroheliaceae</taxon>
        <taxon>Candidatus Chlorohelix</taxon>
    </lineage>
</organism>
<dbReference type="Pfam" id="PF13186">
    <property type="entry name" value="SPASM"/>
    <property type="match status" value="1"/>
</dbReference>
<dbReference type="PANTHER" id="PTHR11228:SF34">
    <property type="entry name" value="TUNGSTEN-CONTAINING ALDEHYDE FERREDOXIN OXIDOREDUCTASE COFACTOR MODIFYING PROTEIN"/>
    <property type="match status" value="1"/>
</dbReference>
<proteinExistence type="predicted"/>
<accession>A0A8T7LZZ9</accession>
<dbReference type="PANTHER" id="PTHR11228">
    <property type="entry name" value="RADICAL SAM DOMAIN PROTEIN"/>
    <property type="match status" value="1"/>
</dbReference>
<dbReference type="AlphaFoldDB" id="A0A8T7LZZ9"/>
<dbReference type="GO" id="GO:0003824">
    <property type="term" value="F:catalytic activity"/>
    <property type="evidence" value="ECO:0007669"/>
    <property type="project" value="InterPro"/>
</dbReference>
<name>A0A8T7LZZ9_9CHLR</name>
<dbReference type="SFLD" id="SFLDS00029">
    <property type="entry name" value="Radical_SAM"/>
    <property type="match status" value="1"/>
</dbReference>
<evidence type="ECO:0000313" key="9">
    <source>
        <dbReference type="Proteomes" id="UP000521676"/>
    </source>
</evidence>
<dbReference type="InterPro" id="IPR013785">
    <property type="entry name" value="Aldolase_TIM"/>
</dbReference>
<evidence type="ECO:0000256" key="1">
    <source>
        <dbReference type="ARBA" id="ARBA00001966"/>
    </source>
</evidence>
<keyword evidence="3" id="KW-0949">S-adenosyl-L-methionine</keyword>
<feature type="domain" description="Radical SAM core" evidence="7">
    <location>
        <begin position="9"/>
        <end position="222"/>
    </location>
</feature>
<sequence>MRQPAYDLKERPFMVIWETTQACDLACKHCRAEARPDHNDPLALTFEDGCRLIDQIESFGTPRPLVVFTGGDPFKREDIFELTKYASAKGLPVGVSPSGTPLLNFDNLTKLKEAGARAISLSLDGSTAEIHDEFRQVQGSYDWVINGWKNARKIGLKLQVNSTVTRYNLDDLPALFALVRELGAMTWSLFFLVPMGRAISEDEISPEDYEAVMNFLYDASKYISAKTTEGHQYKRVVLQRAALEARGLAPEDYLPLNDTYRKLKAGLAEVTKNTPQPDPGDHIRRTPMHINSGDGFVFINLRGDVYPSGYLPVIGGNVREKSLVEIYRESPLFQSLRDKGQLKGRCGECEFKFVCGGSRSRSYAMTGDVLSEEPFCVYEPGSFPFANEIKELELAVAKG</sequence>
<evidence type="ECO:0000259" key="7">
    <source>
        <dbReference type="PROSITE" id="PS51918"/>
    </source>
</evidence>
<keyword evidence="6" id="KW-0411">Iron-sulfur</keyword>
<protein>
    <submittedName>
        <fullName evidence="8">TIGR04053 family radical SAM/SPASM domain-containing protein</fullName>
    </submittedName>
</protein>
<dbReference type="SUPFAM" id="SSF102114">
    <property type="entry name" value="Radical SAM enzymes"/>
    <property type="match status" value="1"/>
</dbReference>
<dbReference type="InterPro" id="IPR006638">
    <property type="entry name" value="Elp3/MiaA/NifB-like_rSAM"/>
</dbReference>
<dbReference type="InterPro" id="IPR007197">
    <property type="entry name" value="rSAM"/>
</dbReference>
<dbReference type="NCBIfam" id="TIGR04053">
    <property type="entry name" value="TIGR04053 family radical SAM/SPASM domain-containing protein"/>
    <property type="match status" value="1"/>
</dbReference>
<dbReference type="Gene3D" id="3.20.20.70">
    <property type="entry name" value="Aldolase class I"/>
    <property type="match status" value="1"/>
</dbReference>
<gene>
    <name evidence="8" type="ORF">HXX08_12555</name>
</gene>